<feature type="repeat" description="ANK" evidence="17">
    <location>
        <begin position="733"/>
        <end position="765"/>
    </location>
</feature>
<evidence type="ECO:0000256" key="16">
    <source>
        <dbReference type="ARBA" id="ARBA00083208"/>
    </source>
</evidence>
<dbReference type="PANTHER" id="PTHR24123">
    <property type="entry name" value="ANKYRIN REPEAT-CONTAINING"/>
    <property type="match status" value="1"/>
</dbReference>
<dbReference type="InterPro" id="IPR040745">
    <property type="entry name" value="Ankyrin_UPA"/>
</dbReference>
<feature type="repeat" description="ANK" evidence="17">
    <location>
        <begin position="634"/>
        <end position="666"/>
    </location>
</feature>
<feature type="compositionally biased region" description="Basic and acidic residues" evidence="18">
    <location>
        <begin position="1641"/>
        <end position="1657"/>
    </location>
</feature>
<evidence type="ECO:0000313" key="21">
    <source>
        <dbReference type="Ensembl" id="ENSPTEP00000040629.1"/>
    </source>
</evidence>
<dbReference type="PROSITE" id="PS50088">
    <property type="entry name" value="ANK_REPEAT"/>
    <property type="match status" value="20"/>
</dbReference>
<keyword evidence="7" id="KW-0703">Sarcoplasmic reticulum</keyword>
<dbReference type="SUPFAM" id="SSF48403">
    <property type="entry name" value="Ankyrin repeat"/>
    <property type="match status" value="2"/>
</dbReference>
<dbReference type="Pfam" id="PF00023">
    <property type="entry name" value="Ank"/>
    <property type="match status" value="5"/>
</dbReference>
<dbReference type="FunFam" id="1.25.40.20:FF:000001">
    <property type="entry name" value="Ankyrin-2 isoform 2"/>
    <property type="match status" value="1"/>
</dbReference>
<feature type="domain" description="ZU5" evidence="20">
    <location>
        <begin position="1070"/>
        <end position="1216"/>
    </location>
</feature>
<keyword evidence="4" id="KW-0963">Cytoplasm</keyword>
<dbReference type="GeneID" id="111544099"/>
<dbReference type="SMART" id="SM00005">
    <property type="entry name" value="DEATH"/>
    <property type="match status" value="1"/>
</dbReference>
<dbReference type="PRINTS" id="PR01415">
    <property type="entry name" value="ANKYRIN"/>
</dbReference>
<feature type="repeat" description="ANK" evidence="17">
    <location>
        <begin position="502"/>
        <end position="534"/>
    </location>
</feature>
<evidence type="ECO:0000259" key="19">
    <source>
        <dbReference type="PROSITE" id="PS50017"/>
    </source>
</evidence>
<keyword evidence="11" id="KW-0379">Hydroxylation</keyword>
<feature type="region of interest" description="Disordered" evidence="18">
    <location>
        <begin position="1486"/>
        <end position="1508"/>
    </location>
</feature>
<proteinExistence type="predicted"/>
<feature type="repeat" description="ANK" evidence="17">
    <location>
        <begin position="700"/>
        <end position="732"/>
    </location>
</feature>
<dbReference type="CTD" id="286"/>
<feature type="compositionally biased region" description="Basic and acidic residues" evidence="18">
    <location>
        <begin position="1492"/>
        <end position="1503"/>
    </location>
</feature>
<dbReference type="PANTHER" id="PTHR24123:SF71">
    <property type="entry name" value="ANKYRIN 1, ERYTHROCYTIC A ISOFORM X1"/>
    <property type="match status" value="1"/>
</dbReference>
<dbReference type="GO" id="GO:0071944">
    <property type="term" value="C:cell periphery"/>
    <property type="evidence" value="ECO:0007669"/>
    <property type="project" value="UniProtKB-ARBA"/>
</dbReference>
<evidence type="ECO:0000256" key="1">
    <source>
        <dbReference type="ARBA" id="ARBA00004245"/>
    </source>
</evidence>
<dbReference type="GO" id="GO:0048193">
    <property type="term" value="P:Golgi vesicle transport"/>
    <property type="evidence" value="ECO:0007669"/>
    <property type="project" value="UniProtKB-ARBA"/>
</dbReference>
<feature type="repeat" description="ANK" evidence="17">
    <location>
        <begin position="469"/>
        <end position="501"/>
    </location>
</feature>
<evidence type="ECO:0000256" key="3">
    <source>
        <dbReference type="ARBA" id="ARBA00004370"/>
    </source>
</evidence>
<evidence type="ECO:0000256" key="4">
    <source>
        <dbReference type="ARBA" id="ARBA00022490"/>
    </source>
</evidence>
<keyword evidence="5" id="KW-0597">Phosphoprotein</keyword>
<dbReference type="CDD" id="cd08805">
    <property type="entry name" value="Death_ank1"/>
    <property type="match status" value="1"/>
</dbReference>
<dbReference type="GO" id="GO:0007165">
    <property type="term" value="P:signal transduction"/>
    <property type="evidence" value="ECO:0007669"/>
    <property type="project" value="InterPro"/>
</dbReference>
<dbReference type="InterPro" id="IPR000488">
    <property type="entry name" value="Death_dom"/>
</dbReference>
<feature type="repeat" description="ANK" evidence="17">
    <location>
        <begin position="568"/>
        <end position="592"/>
    </location>
</feature>
<reference evidence="21" key="1">
    <citation type="submission" date="2025-08" db="UniProtKB">
        <authorList>
            <consortium name="Ensembl"/>
        </authorList>
    </citation>
    <scope>IDENTIFICATION</scope>
</reference>
<dbReference type="Proteomes" id="UP000694416">
    <property type="component" value="Unplaced"/>
</dbReference>
<name>A0A8C9IYU0_9PRIM</name>
<evidence type="ECO:0000256" key="17">
    <source>
        <dbReference type="PROSITE-ProRule" id="PRU00023"/>
    </source>
</evidence>
<keyword evidence="12" id="KW-0449">Lipoprotein</keyword>
<organism evidence="21 22">
    <name type="scientific">Piliocolobus tephrosceles</name>
    <name type="common">Ugandan red Colobus</name>
    <dbReference type="NCBI Taxonomy" id="591936"/>
    <lineage>
        <taxon>Eukaryota</taxon>
        <taxon>Metazoa</taxon>
        <taxon>Chordata</taxon>
        <taxon>Craniata</taxon>
        <taxon>Vertebrata</taxon>
        <taxon>Euteleostomi</taxon>
        <taxon>Mammalia</taxon>
        <taxon>Eutheria</taxon>
        <taxon>Euarchontoglires</taxon>
        <taxon>Primates</taxon>
        <taxon>Haplorrhini</taxon>
        <taxon>Catarrhini</taxon>
        <taxon>Cercopithecidae</taxon>
        <taxon>Colobinae</taxon>
        <taxon>Piliocolobus</taxon>
    </lineage>
</organism>
<gene>
    <name evidence="21" type="primary">ANK1</name>
</gene>
<feature type="compositionally biased region" description="Basic and acidic residues" evidence="18">
    <location>
        <begin position="1587"/>
        <end position="1611"/>
    </location>
</feature>
<feature type="region of interest" description="Disordered" evidence="18">
    <location>
        <begin position="1838"/>
        <end position="1879"/>
    </location>
</feature>
<dbReference type="FunFam" id="1.25.40.20:FF:000002">
    <property type="entry name" value="Ankyrin-2 isoform 2"/>
    <property type="match status" value="1"/>
</dbReference>
<dbReference type="InterPro" id="IPR002110">
    <property type="entry name" value="Ankyrin_rpt"/>
</dbReference>
<dbReference type="GO" id="GO:0016020">
    <property type="term" value="C:membrane"/>
    <property type="evidence" value="ECO:0007669"/>
    <property type="project" value="UniProtKB-SubCell"/>
</dbReference>
<feature type="region of interest" description="Disordered" evidence="18">
    <location>
        <begin position="874"/>
        <end position="904"/>
    </location>
</feature>
<dbReference type="Gene3D" id="2.60.40.2660">
    <property type="match status" value="1"/>
</dbReference>
<accession>A0A8C9IYU0</accession>
<dbReference type="FunFam" id="2.60.220.30:FF:000002">
    <property type="entry name" value="Ankyrin-3 isoform 2"/>
    <property type="match status" value="1"/>
</dbReference>
<dbReference type="Pfam" id="PF00531">
    <property type="entry name" value="Death"/>
    <property type="match status" value="1"/>
</dbReference>
<comment type="function">
    <text evidence="13">Component of the ankyrin-1 complex, a multiprotein complex involved in the stability and shape of the erythrocyte membrane. Attaches integral membrane proteins to cytoskeletal elements; binds to the erythrocyte membrane protein band 4.2, to Na-K ATPase, to the lymphocyte membrane protein GP85, and to the cytoskeletal proteins fodrin, tubulin, vimentin and desmin. Erythrocyte ankyrins also link spectrin (beta chain) to the cytoplasmic domain of the erythrocytes anion exchange protein; they retain most or all of these binding functions.</text>
</comment>
<feature type="repeat" description="ANK" evidence="17">
    <location>
        <begin position="601"/>
        <end position="633"/>
    </location>
</feature>
<evidence type="ECO:0000256" key="13">
    <source>
        <dbReference type="ARBA" id="ARBA00058177"/>
    </source>
</evidence>
<dbReference type="SMART" id="SM00248">
    <property type="entry name" value="ANK"/>
    <property type="match status" value="23"/>
</dbReference>
<comment type="subunit">
    <text evidence="14">Component of the ankyrin-1 complex in the erythrocyte, composed of ANK1, RHCE, RHAG, SLC4A1, EPB42, GYPA, GYPB and AQP1. Interacts with a number of integral membrane proteins and cytoskeletal proteins. Interacts (via N-terminus) with SPTB/spectrin (beta chain). Also interacts with TTN/titin. Isoform Mu17 interacts with OBSCN isoform 3/obscurin. Interacts with HIF1AN. Interacts (via ANK 1-5 repeats) with RHCE; this interaction mediates the primary membrane attachment site for ANK1. Interacts (via ANK 1-2 repeats) with AQP1 (via the N-terminal). Interacts (via ANK 1-13 repeats) with EPB42. Interacts directly with SLC4A1 (via the cytoplasmic domain); this interaction is mediated by the SLC4A1 Band 3-II and Band 3-III dimers.</text>
</comment>
<protein>
    <recommendedName>
        <fullName evidence="15">Ankyrin-1</fullName>
    </recommendedName>
    <alternativeName>
        <fullName evidence="16">Erythrocyte ankyrin</fullName>
    </alternativeName>
</protein>
<feature type="repeat" description="ANK" evidence="17">
    <location>
        <begin position="337"/>
        <end position="369"/>
    </location>
</feature>
<feature type="repeat" description="ANK" evidence="17">
    <location>
        <begin position="436"/>
        <end position="468"/>
    </location>
</feature>
<sequence>MPWSVGFRKADAATSFLRAARSGNLDKALDHLRNGVDINTCNQNGLNGLHLASKEGHVKMVVELLHKEIILETTTKKGNTALHIAALAGQDEVVRELVNYGANVNAQSQKGFTPLYMAAQENHLEVVKFLLENGANQNVATEDGFTPLAVALQQGHENVVAHLINYGTKGKVRLPALHIAARNDDTRTAAVLLQNDPNPDVLSKTGFTPLHIAAHYENLNVAQLLLNRGASVNFTPQNGITPLHIASRRGNVIMVRLLLDRGAQIETKTKDELTPLHCAARNGHVRISEILLDHGAPIQAKTKNGLSPIHMAAQGDHLDCVRLLLQYDAEIDDITLDHLTPLHVAAHCGHHRVAKVLLDKGAKPNSRALNGFTPLHIACKKNHVRVMELLLKTGASIDAVTESGLTPLHVASFMGHLPIVKNLLQRGASPNVSNVKVETPLHMAARAGHTEVAKYLLQNKAKVNAKAKDDQTPLHCAARIGHTNIVKLLLENNANPNLATTAGHTPLHIAAREGHVETVLALLEKEASQACMTKKGFTPLHVAAKYGKVRVAELLLERDAHPNAAGKNGLTPLHVAVHHNNLDIVKLLLPRGGSPHSPAWNGYTPLHIAAKQNQVEVARSLLQYGGSANAESVQGVTPLHLAAQEGHAEMVALLLSKQANGNLGNKSGLTPLHLVAQEGHVPVADVLIKHGVMVDATTRMGYTPLHVASHYGNIKLVKFLLQHQADVNAKTKLGYSPLHQAAQQGHTDIVTLLLKNGASPNEVSSDGTTPLAIAKRLGYISVTDVLKVVTDETSFMLVSDKHRMSFPETVDEILDVSEDEGEELIGSKAERSDSRDVDEEKELLDFVPKLDQVVESPAIPRIPCVTPETVVIRSEEQEQASKEYDEDSLIPSSPATETSDNISPVASPVHTGFLVSFMVDARGGSMRGSRHNGLRVVIPPRTCAAPTRITCRLVKPQKLSTPPPLAEEEGLASRIITLGPTGAQFLSPVIVEIPHFASHGRGDRELVVLRSENGSVWKEHRSRYGESYLDQILNGMDEELGSLEELEKKRVCRIITTDFPLYFVIMSRLCQDYDTIGPEGGSLKSKLVPLVQATFPENAVTKRVKLALQAQPVPDELVTKLLGNQATFSPIVTVEPRRRKFHRPIGLRIPLPPSWTDNPRDSGEGDTTSLRLLCSVIGGTDQAQWEDITGTTKLVYANECANFTTNVSARFWLSDCPRTAEAVNFATLLYKELTAVPYMAKFVIFAKMNDPREGRLRCYCMTDDKVDKTLEQHENFVEVARSRDIEVLEGMSLFAELSGNLVPVKKAAQQRSFHFQSFRENRLAIPVKVRDSSREPGGSLSFLRKAMKYEDTQHILCHLNITMPPCSKGSGAEDRRRTPTPLALRYSILSESTPGLLSGTDQAEKMAVISEHLGLSWAELARELQFSVEDINRIRVENPNSLLEQSVALLNLWVIREGQNTDMENLCTALQSIDRGEIVNMLEGSGRQSRNLKPDRRHADRDYSLSPSQMNGYSSLQDELLSPASLGCALSSPLRADQYWNEVAVLDAIPLAATEHDTMLEMSDMQVWSAGLTPSLVTAEDSSLECSKAEDSDATGHEWKLEGALSEEPRGPELGSLELVEDDTVDSDATNGLIDLLEQEEGQRSEEKLPGSKRQDDATGAGQDSENEVSLVSGHQRGQARITYSPTMSRVTERSQDRLQDWDPDGSIVSYLQDAAQGSWREEVTQGPHLFRRTSTTTEGLEPSGSQEYENVLVSVSEHTRTEQSEAESSQADRDQRQQGQGEQVQEARNTFTQVVQGNEFQNIPGEQVTEEQFTDEQGNIVTKKIIRKVVRQIDSSSADAAQEHEEVELRGSGLQPDLIEGRKGAQIVKRASLKRGKQ</sequence>
<feature type="repeat" description="ANK" evidence="17">
    <location>
        <begin position="667"/>
        <end position="699"/>
    </location>
</feature>
<feature type="repeat" description="ANK" evidence="17">
    <location>
        <begin position="205"/>
        <end position="237"/>
    </location>
</feature>
<feature type="repeat" description="ANK" evidence="17">
    <location>
        <begin position="77"/>
        <end position="109"/>
    </location>
</feature>
<feature type="compositionally biased region" description="Polar residues" evidence="18">
    <location>
        <begin position="890"/>
        <end position="904"/>
    </location>
</feature>
<dbReference type="Pfam" id="PF12796">
    <property type="entry name" value="Ank_2"/>
    <property type="match status" value="6"/>
</dbReference>
<feature type="repeat" description="ANK" evidence="17">
    <location>
        <begin position="403"/>
        <end position="435"/>
    </location>
</feature>
<dbReference type="SUPFAM" id="SSF47986">
    <property type="entry name" value="DEATH domain"/>
    <property type="match status" value="1"/>
</dbReference>
<feature type="repeat" description="ANK" evidence="17">
    <location>
        <begin position="271"/>
        <end position="303"/>
    </location>
</feature>
<evidence type="ECO:0000256" key="11">
    <source>
        <dbReference type="ARBA" id="ARBA00023278"/>
    </source>
</evidence>
<dbReference type="Ensembl" id="ENSPTET00000054423.1">
    <property type="protein sequence ID" value="ENSPTEP00000040629.1"/>
    <property type="gene ID" value="ENSPTEG00000037314.1"/>
</dbReference>
<dbReference type="Pfam" id="PF00791">
    <property type="entry name" value="ZU5"/>
    <property type="match status" value="1"/>
</dbReference>
<evidence type="ECO:0000256" key="14">
    <source>
        <dbReference type="ARBA" id="ARBA00061944"/>
    </source>
</evidence>
<dbReference type="Gene3D" id="1.25.40.20">
    <property type="entry name" value="Ankyrin repeat-containing domain"/>
    <property type="match status" value="3"/>
</dbReference>
<evidence type="ECO:0000256" key="18">
    <source>
        <dbReference type="SAM" id="MobiDB-lite"/>
    </source>
</evidence>
<dbReference type="SMART" id="SM00218">
    <property type="entry name" value="ZU5"/>
    <property type="match status" value="1"/>
</dbReference>
<feature type="domain" description="Death" evidence="19">
    <location>
        <begin position="1402"/>
        <end position="1486"/>
    </location>
</feature>
<dbReference type="RefSeq" id="XP_023070245.1">
    <property type="nucleotide sequence ID" value="XM_023214477.1"/>
</dbReference>
<reference evidence="21" key="2">
    <citation type="submission" date="2025-09" db="UniProtKB">
        <authorList>
            <consortium name="Ensembl"/>
        </authorList>
    </citation>
    <scope>IDENTIFICATION</scope>
</reference>
<evidence type="ECO:0000256" key="2">
    <source>
        <dbReference type="ARBA" id="ARBA00004369"/>
    </source>
</evidence>
<feature type="compositionally biased region" description="Basic and acidic residues" evidence="18">
    <location>
        <begin position="1691"/>
        <end position="1701"/>
    </location>
</feature>
<evidence type="ECO:0000313" key="22">
    <source>
        <dbReference type="Proteomes" id="UP000694416"/>
    </source>
</evidence>
<feature type="compositionally biased region" description="Low complexity" evidence="18">
    <location>
        <begin position="1778"/>
        <end position="1788"/>
    </location>
</feature>
<feature type="repeat" description="ANK" evidence="17">
    <location>
        <begin position="143"/>
        <end position="167"/>
    </location>
</feature>
<dbReference type="PROSITE" id="PS50017">
    <property type="entry name" value="DEATH_DOMAIN"/>
    <property type="match status" value="1"/>
</dbReference>
<evidence type="ECO:0000259" key="20">
    <source>
        <dbReference type="PROSITE" id="PS51145"/>
    </source>
</evidence>
<feature type="repeat" description="ANK" evidence="17">
    <location>
        <begin position="304"/>
        <end position="336"/>
    </location>
</feature>
<dbReference type="FunFam" id="1.10.533.10:FF:000010">
    <property type="entry name" value="Ankyrin 1"/>
    <property type="match status" value="1"/>
</dbReference>
<dbReference type="InterPro" id="IPR000906">
    <property type="entry name" value="ZU5_dom"/>
</dbReference>
<evidence type="ECO:0000256" key="7">
    <source>
        <dbReference type="ARBA" id="ARBA00022951"/>
    </source>
</evidence>
<comment type="subcellular location">
    <subcellularLocation>
        <location evidence="1">Cytoplasm</location>
        <location evidence="1">Cytoskeleton</location>
    </subcellularLocation>
    <subcellularLocation>
        <location evidence="3">Membrane</location>
    </subcellularLocation>
    <subcellularLocation>
        <location evidence="2">Sarcoplasmic reticulum</location>
    </subcellularLocation>
</comment>
<feature type="repeat" description="ANK" evidence="17">
    <location>
        <begin position="110"/>
        <end position="142"/>
    </location>
</feature>
<dbReference type="PROSITE" id="PS50297">
    <property type="entry name" value="ANK_REP_REGION"/>
    <property type="match status" value="20"/>
</dbReference>
<feature type="region of interest" description="Disordered" evidence="18">
    <location>
        <begin position="1582"/>
        <end position="1612"/>
    </location>
</feature>
<feature type="repeat" description="ANK" evidence="17">
    <location>
        <begin position="238"/>
        <end position="270"/>
    </location>
</feature>
<dbReference type="Pfam" id="PF13637">
    <property type="entry name" value="Ank_4"/>
    <property type="match status" value="1"/>
</dbReference>
<dbReference type="Pfam" id="PF17809">
    <property type="entry name" value="UPA_2"/>
    <property type="match status" value="1"/>
</dbReference>
<dbReference type="PROSITE" id="PS51145">
    <property type="entry name" value="ZU5"/>
    <property type="match status" value="2"/>
</dbReference>
<keyword evidence="6" id="KW-0677">Repeat</keyword>
<evidence type="ECO:0000256" key="9">
    <source>
        <dbReference type="ARBA" id="ARBA00023136"/>
    </source>
</evidence>
<dbReference type="GO" id="GO:0014731">
    <property type="term" value="C:spectrin-associated cytoskeleton"/>
    <property type="evidence" value="ECO:0007669"/>
    <property type="project" value="UniProtKB-ARBA"/>
</dbReference>
<dbReference type="InterPro" id="IPR051165">
    <property type="entry name" value="Multifunctional_ANK_Repeat"/>
</dbReference>
<evidence type="ECO:0000256" key="8">
    <source>
        <dbReference type="ARBA" id="ARBA00023043"/>
    </source>
</evidence>
<dbReference type="FunFam" id="1.25.40.20:FF:000003">
    <property type="entry name" value="Ankyrin, isoform B"/>
    <property type="match status" value="1"/>
</dbReference>
<dbReference type="InterPro" id="IPR011029">
    <property type="entry name" value="DEATH-like_dom_sf"/>
</dbReference>
<dbReference type="Gene3D" id="1.10.533.10">
    <property type="entry name" value="Death Domain, Fas"/>
    <property type="match status" value="1"/>
</dbReference>
<evidence type="ECO:0000256" key="15">
    <source>
        <dbReference type="ARBA" id="ARBA00069479"/>
    </source>
</evidence>
<dbReference type="Gene3D" id="2.60.220.30">
    <property type="match status" value="2"/>
</dbReference>
<dbReference type="FunFam" id="2.60.40.2660:FF:000002">
    <property type="entry name" value="Ankyrin-1 isoform B"/>
    <property type="match status" value="1"/>
</dbReference>
<dbReference type="InterPro" id="IPR036770">
    <property type="entry name" value="Ankyrin_rpt-contain_sf"/>
</dbReference>
<dbReference type="GO" id="GO:0016529">
    <property type="term" value="C:sarcoplasmic reticulum"/>
    <property type="evidence" value="ECO:0007669"/>
    <property type="project" value="UniProtKB-SubCell"/>
</dbReference>
<keyword evidence="9" id="KW-0472">Membrane</keyword>
<keyword evidence="10" id="KW-0206">Cytoskeleton</keyword>
<feature type="compositionally biased region" description="Polar residues" evidence="18">
    <location>
        <begin position="1733"/>
        <end position="1749"/>
    </location>
</feature>
<feature type="compositionally biased region" description="Basic and acidic residues" evidence="18">
    <location>
        <begin position="874"/>
        <end position="883"/>
    </location>
</feature>
<feature type="domain" description="ZU5" evidence="20">
    <location>
        <begin position="913"/>
        <end position="1068"/>
    </location>
</feature>
<evidence type="ECO:0000256" key="5">
    <source>
        <dbReference type="ARBA" id="ARBA00022553"/>
    </source>
</evidence>
<keyword evidence="22" id="KW-1185">Reference proteome</keyword>
<evidence type="ECO:0000256" key="10">
    <source>
        <dbReference type="ARBA" id="ARBA00023212"/>
    </source>
</evidence>
<evidence type="ECO:0000256" key="12">
    <source>
        <dbReference type="ARBA" id="ARBA00023288"/>
    </source>
</evidence>
<feature type="region of interest" description="Disordered" evidence="18">
    <location>
        <begin position="1636"/>
        <end position="1791"/>
    </location>
</feature>
<feature type="repeat" description="ANK" evidence="17">
    <location>
        <begin position="370"/>
        <end position="402"/>
    </location>
</feature>
<dbReference type="FunFam" id="2.60.220.30:FF:000001">
    <property type="entry name" value="Ankyrin-3 isoform 2"/>
    <property type="match status" value="1"/>
</dbReference>
<keyword evidence="8 17" id="KW-0040">ANK repeat</keyword>
<feature type="region of interest" description="Disordered" evidence="18">
    <location>
        <begin position="820"/>
        <end position="839"/>
    </location>
</feature>
<feature type="repeat" description="ANK" evidence="17">
    <location>
        <begin position="535"/>
        <end position="567"/>
    </location>
</feature>
<evidence type="ECO:0000256" key="6">
    <source>
        <dbReference type="ARBA" id="ARBA00022737"/>
    </source>
</evidence>